<evidence type="ECO:0000313" key="4">
    <source>
        <dbReference type="WBParaSite" id="TREG1_130530.1"/>
    </source>
</evidence>
<dbReference type="AlphaFoldDB" id="A0AA85J4Y7"/>
<dbReference type="PANTHER" id="PTHR14119:SF3">
    <property type="entry name" value="ISOCHORISMATASE DOMAIN-CONTAINING PROTEIN 2"/>
    <property type="match status" value="1"/>
</dbReference>
<dbReference type="InterPro" id="IPR000868">
    <property type="entry name" value="Isochorismatase-like_dom"/>
</dbReference>
<comment type="similarity">
    <text evidence="1">Belongs to the isochorismatase family.</text>
</comment>
<dbReference type="InterPro" id="IPR036380">
    <property type="entry name" value="Isochorismatase-like_sf"/>
</dbReference>
<accession>A0AA85J4Y7</accession>
<organism evidence="3 4">
    <name type="scientific">Trichobilharzia regenti</name>
    <name type="common">Nasal bird schistosome</name>
    <dbReference type="NCBI Taxonomy" id="157069"/>
    <lineage>
        <taxon>Eukaryota</taxon>
        <taxon>Metazoa</taxon>
        <taxon>Spiralia</taxon>
        <taxon>Lophotrochozoa</taxon>
        <taxon>Platyhelminthes</taxon>
        <taxon>Trematoda</taxon>
        <taxon>Digenea</taxon>
        <taxon>Strigeidida</taxon>
        <taxon>Schistosomatoidea</taxon>
        <taxon>Schistosomatidae</taxon>
        <taxon>Trichobilharzia</taxon>
    </lineage>
</organism>
<evidence type="ECO:0000256" key="1">
    <source>
        <dbReference type="ARBA" id="ARBA00006336"/>
    </source>
</evidence>
<dbReference type="Proteomes" id="UP000050795">
    <property type="component" value="Unassembled WGS sequence"/>
</dbReference>
<evidence type="ECO:0000313" key="3">
    <source>
        <dbReference type="Proteomes" id="UP000050795"/>
    </source>
</evidence>
<proteinExistence type="inferred from homology"/>
<dbReference type="InterPro" id="IPR050993">
    <property type="entry name" value="Isochorismatase_domain"/>
</dbReference>
<protein>
    <recommendedName>
        <fullName evidence="2">Isochorismatase-like domain-containing protein</fullName>
    </recommendedName>
</protein>
<keyword evidence="3" id="KW-1185">Reference proteome</keyword>
<reference evidence="4" key="2">
    <citation type="submission" date="2023-11" db="UniProtKB">
        <authorList>
            <consortium name="WormBaseParasite"/>
        </authorList>
    </citation>
    <scope>IDENTIFICATION</scope>
</reference>
<feature type="domain" description="Isochorismatase-like" evidence="2">
    <location>
        <begin position="7"/>
        <end position="154"/>
    </location>
</feature>
<dbReference type="WBParaSite" id="TREG1_130530.1">
    <property type="protein sequence ID" value="TREG1_130530.1"/>
    <property type="gene ID" value="TREG1_130530"/>
</dbReference>
<dbReference type="Pfam" id="PF00857">
    <property type="entry name" value="Isochorismatase"/>
    <property type="match status" value="1"/>
</dbReference>
<dbReference type="Gene3D" id="3.40.50.850">
    <property type="entry name" value="Isochorismatase-like"/>
    <property type="match status" value="1"/>
</dbReference>
<dbReference type="PANTHER" id="PTHR14119">
    <property type="entry name" value="HYDROLASE"/>
    <property type="match status" value="1"/>
</dbReference>
<evidence type="ECO:0000259" key="2">
    <source>
        <dbReference type="Pfam" id="PF00857"/>
    </source>
</evidence>
<dbReference type="SUPFAM" id="SSF52499">
    <property type="entry name" value="Isochorismatase-like hydrolases"/>
    <property type="match status" value="1"/>
</dbReference>
<sequence>MLDPKRTIFFMCDVQKSLLNVVLDSENVTLRISNLLSLGKALGIPLFVAEQYSKGLGNTVNNLDISHALCVVDKKTFSMYPGLIADKMKEFRDYVVVLFGLETHICVLQTALQLIEDKYKVVIVADACSSRSAVDMRIALKRLTSTGAMITTTESLLFEIIKTKDSAQFDLIKEMIKIHLPDHPALDNF</sequence>
<reference evidence="3" key="1">
    <citation type="submission" date="2022-06" db="EMBL/GenBank/DDBJ databases">
        <authorList>
            <person name="Berger JAMES D."/>
            <person name="Berger JAMES D."/>
        </authorList>
    </citation>
    <scope>NUCLEOTIDE SEQUENCE [LARGE SCALE GENOMIC DNA]</scope>
</reference>
<name>A0AA85J4Y7_TRIRE</name>